<comment type="caution">
    <text evidence="1">The sequence shown here is derived from an EMBL/GenBank/DDBJ whole genome shotgun (WGS) entry which is preliminary data.</text>
</comment>
<organism evidence="1 2">
    <name type="scientific">Candidatus Criblamydia sequanensis CRIB-18</name>
    <dbReference type="NCBI Taxonomy" id="1437425"/>
    <lineage>
        <taxon>Bacteria</taxon>
        <taxon>Pseudomonadati</taxon>
        <taxon>Chlamydiota</taxon>
        <taxon>Chlamydiia</taxon>
        <taxon>Parachlamydiales</taxon>
        <taxon>Candidatus Criblamydiaceae</taxon>
        <taxon>Candidatus Criblamydia</taxon>
    </lineage>
</organism>
<keyword evidence="2" id="KW-1185">Reference proteome</keyword>
<dbReference type="RefSeq" id="WP_041017706.1">
    <property type="nucleotide sequence ID" value="NZ_CCEJ010000005.1"/>
</dbReference>
<dbReference type="EMBL" id="CCEJ010000005">
    <property type="protein sequence ID" value="CDR34181.1"/>
    <property type="molecule type" value="Genomic_DNA"/>
</dbReference>
<dbReference type="AlphaFoldDB" id="A0A090CZB8"/>
<reference evidence="1" key="2">
    <citation type="submission" date="2014-09" db="EMBL/GenBank/DDBJ databases">
        <title>Criblamydia sequanensis harbors a mega-plasmid encoding arsenite resistance.</title>
        <authorList>
            <person name="Bertelli C."/>
            <person name="Goesmann A."/>
            <person name="Greub G."/>
        </authorList>
    </citation>
    <scope>NUCLEOTIDE SEQUENCE [LARGE SCALE GENOMIC DNA]</scope>
    <source>
        <strain evidence="1">CRIB-18</strain>
    </source>
</reference>
<evidence type="ECO:0000313" key="2">
    <source>
        <dbReference type="Proteomes" id="UP000031552"/>
    </source>
</evidence>
<evidence type="ECO:0000313" key="1">
    <source>
        <dbReference type="EMBL" id="CDR34181.1"/>
    </source>
</evidence>
<dbReference type="SUPFAM" id="SSF81383">
    <property type="entry name" value="F-box domain"/>
    <property type="match status" value="1"/>
</dbReference>
<accession>A0A090CZB8</accession>
<protein>
    <recommendedName>
        <fullName evidence="3">F-box domain-containing protein</fullName>
    </recommendedName>
</protein>
<proteinExistence type="predicted"/>
<reference evidence="1" key="1">
    <citation type="submission" date="2013-12" db="EMBL/GenBank/DDBJ databases">
        <authorList>
            <person name="Linke B."/>
        </authorList>
    </citation>
    <scope>NUCLEOTIDE SEQUENCE [LARGE SCALE GENOMIC DNA]</scope>
    <source>
        <strain evidence="1">CRIB-18</strain>
    </source>
</reference>
<evidence type="ECO:0008006" key="3">
    <source>
        <dbReference type="Google" id="ProtNLM"/>
    </source>
</evidence>
<dbReference type="Proteomes" id="UP000031552">
    <property type="component" value="Unassembled WGS sequence"/>
</dbReference>
<gene>
    <name evidence="1" type="ORF">CSEC_1361</name>
</gene>
<sequence length="331" mass="38504">MSPELKIRSLFFEWEEFEMKGDTIRSNRLALIFRDLQKLSFKDLDYEFNIPILTLWQYKLAQIKDAPFDLQIEAIRVYIKIAGFFNCHNLFLSLPTEILYHIQSFLTPLDTLSFLSSCSCVYRLSHLEIFWRAFGKQHFGLKNLEEPKKEILSIVKVLQMGIPAGVFETVSNTLIGLFDHVFCSFPIMEGRSGKKFNRYAFEINKVIYHFHDKNSIILNGLIFYLLKKNYKPDSESLVLSLRYLNKWAPDELISLIVLLAKNTQADALCLEEAFLNLNNWGFAPFKDLARALMDSGAKGSEVFLPYLNNFESWSEEEKKEMISILKGNKQD</sequence>
<dbReference type="InterPro" id="IPR036047">
    <property type="entry name" value="F-box-like_dom_sf"/>
</dbReference>
<name>A0A090CZB8_9BACT</name>